<gene>
    <name evidence="10" type="ORF">SG35_013935</name>
</gene>
<evidence type="ECO:0000313" key="11">
    <source>
        <dbReference type="Proteomes" id="UP000032568"/>
    </source>
</evidence>
<dbReference type="GO" id="GO:0006355">
    <property type="term" value="P:regulation of DNA-templated transcription"/>
    <property type="evidence" value="ECO:0007669"/>
    <property type="project" value="InterPro"/>
</dbReference>
<dbReference type="InterPro" id="IPR016032">
    <property type="entry name" value="Sig_transdc_resp-reg_C-effctor"/>
</dbReference>
<dbReference type="Gene3D" id="3.40.50.2300">
    <property type="match status" value="1"/>
</dbReference>
<evidence type="ECO:0000256" key="7">
    <source>
        <dbReference type="PROSITE-ProRule" id="PRU01091"/>
    </source>
</evidence>
<organism evidence="10 11">
    <name type="scientific">Thalassomonas actiniarum</name>
    <dbReference type="NCBI Taxonomy" id="485447"/>
    <lineage>
        <taxon>Bacteria</taxon>
        <taxon>Pseudomonadati</taxon>
        <taxon>Pseudomonadota</taxon>
        <taxon>Gammaproteobacteria</taxon>
        <taxon>Alteromonadales</taxon>
        <taxon>Colwelliaceae</taxon>
        <taxon>Thalassomonas</taxon>
    </lineage>
</organism>
<dbReference type="PROSITE" id="PS51755">
    <property type="entry name" value="OMPR_PHOB"/>
    <property type="match status" value="1"/>
</dbReference>
<dbReference type="InterPro" id="IPR011006">
    <property type="entry name" value="CheY-like_superfamily"/>
</dbReference>
<dbReference type="Pfam" id="PF00072">
    <property type="entry name" value="Response_reg"/>
    <property type="match status" value="1"/>
</dbReference>
<dbReference type="InterPro" id="IPR036388">
    <property type="entry name" value="WH-like_DNA-bd_sf"/>
</dbReference>
<dbReference type="Proteomes" id="UP000032568">
    <property type="component" value="Chromosome"/>
</dbReference>
<dbReference type="SMART" id="SM00862">
    <property type="entry name" value="Trans_reg_C"/>
    <property type="match status" value="1"/>
</dbReference>
<dbReference type="AlphaFoldDB" id="A0AAF0C5J5"/>
<dbReference type="SUPFAM" id="SSF52172">
    <property type="entry name" value="CheY-like"/>
    <property type="match status" value="1"/>
</dbReference>
<evidence type="ECO:0000313" key="10">
    <source>
        <dbReference type="EMBL" id="WDE01618.1"/>
    </source>
</evidence>
<dbReference type="InterPro" id="IPR001789">
    <property type="entry name" value="Sig_transdc_resp-reg_receiver"/>
</dbReference>
<dbReference type="CDD" id="cd00383">
    <property type="entry name" value="trans_reg_C"/>
    <property type="match status" value="1"/>
</dbReference>
<dbReference type="PROSITE" id="PS50110">
    <property type="entry name" value="RESPONSE_REGULATORY"/>
    <property type="match status" value="1"/>
</dbReference>
<dbReference type="Gene3D" id="1.10.10.10">
    <property type="entry name" value="Winged helix-like DNA-binding domain superfamily/Winged helix DNA-binding domain"/>
    <property type="match status" value="1"/>
</dbReference>
<evidence type="ECO:0000256" key="3">
    <source>
        <dbReference type="ARBA" id="ARBA00023015"/>
    </source>
</evidence>
<dbReference type="InterPro" id="IPR001867">
    <property type="entry name" value="OmpR/PhoB-type_DNA-bd"/>
</dbReference>
<dbReference type="RefSeq" id="WP_044832879.1">
    <property type="nucleotide sequence ID" value="NZ_CP059735.1"/>
</dbReference>
<feature type="domain" description="Response regulatory" evidence="8">
    <location>
        <begin position="6"/>
        <end position="120"/>
    </location>
</feature>
<feature type="modified residue" description="4-aspartylphosphate" evidence="6">
    <location>
        <position position="55"/>
    </location>
</feature>
<reference evidence="10 11" key="2">
    <citation type="journal article" date="2022" name="Mar. Drugs">
        <title>Bioassay-Guided Fractionation Leads to the Detection of Cholic Acid Generated by the Rare Thalassomonas sp.</title>
        <authorList>
            <person name="Pheiffer F."/>
            <person name="Schneider Y.K."/>
            <person name="Hansen E.H."/>
            <person name="Andersen J.H."/>
            <person name="Isaksson J."/>
            <person name="Busche T."/>
            <person name="R C."/>
            <person name="Kalinowski J."/>
            <person name="Zyl L.V."/>
            <person name="Trindade M."/>
        </authorList>
    </citation>
    <scope>NUCLEOTIDE SEQUENCE [LARGE SCALE GENOMIC DNA]</scope>
    <source>
        <strain evidence="10 11">A5K-106</strain>
    </source>
</reference>
<keyword evidence="4 7" id="KW-0238">DNA-binding</keyword>
<evidence type="ECO:0000256" key="5">
    <source>
        <dbReference type="ARBA" id="ARBA00023163"/>
    </source>
</evidence>
<evidence type="ECO:0000256" key="6">
    <source>
        <dbReference type="PROSITE-ProRule" id="PRU00169"/>
    </source>
</evidence>
<sequence>MNKKPRLLIVEDEISILHGLTDLFVYHGFDVATEQDGNSGLAQALTGGFDCIILDVMLPGLDGFSICNAIRKASREQPVVMLTAKSSEEDIINGLTLGADDYIAKPFSVQELVLRIKTILRRSGWHEEDDTLELGEHILIDVCNLSGTVYGKQQVFTRREVDILSLLYRRKRPVPRSELLTAVWGYSKTAEPDTRTVDIHIAKLRKKIELNARQPKILVTFRGEGYKLVL</sequence>
<dbReference type="GO" id="GO:0000976">
    <property type="term" value="F:transcription cis-regulatory region binding"/>
    <property type="evidence" value="ECO:0007669"/>
    <property type="project" value="TreeGrafter"/>
</dbReference>
<dbReference type="KEGG" id="tact:SG35_013935"/>
<dbReference type="EMBL" id="CP059735">
    <property type="protein sequence ID" value="WDE01618.1"/>
    <property type="molecule type" value="Genomic_DNA"/>
</dbReference>
<keyword evidence="5" id="KW-0804">Transcription</keyword>
<evidence type="ECO:0000259" key="9">
    <source>
        <dbReference type="PROSITE" id="PS51755"/>
    </source>
</evidence>
<keyword evidence="2" id="KW-0902">Two-component regulatory system</keyword>
<protein>
    <submittedName>
        <fullName evidence="10">Response regulator transcription factor</fullName>
    </submittedName>
</protein>
<dbReference type="Gene3D" id="6.10.250.690">
    <property type="match status" value="1"/>
</dbReference>
<dbReference type="GO" id="GO:0005829">
    <property type="term" value="C:cytosol"/>
    <property type="evidence" value="ECO:0007669"/>
    <property type="project" value="TreeGrafter"/>
</dbReference>
<keyword evidence="3" id="KW-0805">Transcription regulation</keyword>
<dbReference type="SMART" id="SM00448">
    <property type="entry name" value="REC"/>
    <property type="match status" value="1"/>
</dbReference>
<dbReference type="SUPFAM" id="SSF46894">
    <property type="entry name" value="C-terminal effector domain of the bipartite response regulators"/>
    <property type="match status" value="1"/>
</dbReference>
<evidence type="ECO:0000259" key="8">
    <source>
        <dbReference type="PROSITE" id="PS50110"/>
    </source>
</evidence>
<evidence type="ECO:0000256" key="2">
    <source>
        <dbReference type="ARBA" id="ARBA00023012"/>
    </source>
</evidence>
<name>A0AAF0C5J5_9GAMM</name>
<dbReference type="PANTHER" id="PTHR48111">
    <property type="entry name" value="REGULATOR OF RPOS"/>
    <property type="match status" value="1"/>
</dbReference>
<dbReference type="PANTHER" id="PTHR48111:SF21">
    <property type="entry name" value="DNA-BINDING DUAL MASTER TRANSCRIPTIONAL REGULATOR RPAA"/>
    <property type="match status" value="1"/>
</dbReference>
<dbReference type="GO" id="GO:0000156">
    <property type="term" value="F:phosphorelay response regulator activity"/>
    <property type="evidence" value="ECO:0007669"/>
    <property type="project" value="TreeGrafter"/>
</dbReference>
<reference evidence="10 11" key="1">
    <citation type="journal article" date="2015" name="Genome Announc.">
        <title>Draft Genome Sequences of Marine Isolates of Thalassomonas viridans and Thalassomonas actiniarum.</title>
        <authorList>
            <person name="Olonade I."/>
            <person name="van Zyl L.J."/>
            <person name="Trindade M."/>
        </authorList>
    </citation>
    <scope>NUCLEOTIDE SEQUENCE [LARGE SCALE GENOMIC DNA]</scope>
    <source>
        <strain evidence="10 11">A5K-106</strain>
    </source>
</reference>
<dbReference type="GO" id="GO:0032993">
    <property type="term" value="C:protein-DNA complex"/>
    <property type="evidence" value="ECO:0007669"/>
    <property type="project" value="TreeGrafter"/>
</dbReference>
<accession>A0AAF0C5J5</accession>
<keyword evidence="1 6" id="KW-0597">Phosphoprotein</keyword>
<dbReference type="Pfam" id="PF00486">
    <property type="entry name" value="Trans_reg_C"/>
    <property type="match status" value="1"/>
</dbReference>
<feature type="DNA-binding region" description="OmpR/PhoB-type" evidence="7">
    <location>
        <begin position="129"/>
        <end position="230"/>
    </location>
</feature>
<proteinExistence type="predicted"/>
<evidence type="ECO:0000256" key="4">
    <source>
        <dbReference type="ARBA" id="ARBA00023125"/>
    </source>
</evidence>
<feature type="domain" description="OmpR/PhoB-type" evidence="9">
    <location>
        <begin position="129"/>
        <end position="230"/>
    </location>
</feature>
<keyword evidence="11" id="KW-1185">Reference proteome</keyword>
<dbReference type="InterPro" id="IPR039420">
    <property type="entry name" value="WalR-like"/>
</dbReference>
<evidence type="ECO:0000256" key="1">
    <source>
        <dbReference type="ARBA" id="ARBA00022553"/>
    </source>
</evidence>